<dbReference type="HOGENOM" id="CLU_727076_0_0_3"/>
<feature type="compositionally biased region" description="Polar residues" evidence="1">
    <location>
        <begin position="331"/>
        <end position="343"/>
    </location>
</feature>
<organism evidence="2 3">
    <name type="scientific">Crocosphaera subtropica (strain ATCC 51142 / BH68)</name>
    <name type="common">Cyanothece sp. (strain ATCC 51142)</name>
    <dbReference type="NCBI Taxonomy" id="43989"/>
    <lineage>
        <taxon>Bacteria</taxon>
        <taxon>Bacillati</taxon>
        <taxon>Cyanobacteriota</taxon>
        <taxon>Cyanophyceae</taxon>
        <taxon>Oscillatoriophycideae</taxon>
        <taxon>Chroococcales</taxon>
        <taxon>Aphanothecaceae</taxon>
        <taxon>Crocosphaera</taxon>
        <taxon>Crocosphaera subtropica</taxon>
    </lineage>
</organism>
<protein>
    <submittedName>
        <fullName evidence="2">Uncharacterized protein</fullName>
    </submittedName>
</protein>
<dbReference type="AlphaFoldDB" id="B1X2K0"/>
<feature type="compositionally biased region" description="Low complexity" evidence="1">
    <location>
        <begin position="1"/>
        <end position="29"/>
    </location>
</feature>
<dbReference type="RefSeq" id="WP_009546226.1">
    <property type="nucleotide sequence ID" value="NC_010547.1"/>
</dbReference>
<dbReference type="Proteomes" id="UP000001203">
    <property type="component" value="Chromosome linear"/>
</dbReference>
<feature type="compositionally biased region" description="Low complexity" evidence="1">
    <location>
        <begin position="139"/>
        <end position="158"/>
    </location>
</feature>
<keyword evidence="3" id="KW-1185">Reference proteome</keyword>
<proteinExistence type="predicted"/>
<evidence type="ECO:0000256" key="1">
    <source>
        <dbReference type="SAM" id="MobiDB-lite"/>
    </source>
</evidence>
<dbReference type="KEGG" id="cyt:cce_5015"/>
<sequence length="380" mass="42015">MSENINGSGNPNEPTNENTNEVNENSQNQPSEINNEPINNQDQGINIEVNTDETQNIELNNENEKTEDQGINIEVNTDETQDIELSNENEQTEDQGINIEVETSETQNVEVSNQASQSGDASQGNEVSNSNSQASETGQNNEVSSNTSQSSNISQENEVTNGTSQTSETGQEKGSEQAQDYLLGLANQLSQRNINVDRLQVDVDKQTVFKMRDGEIEKSTITDEQAELIKKALKDPAALKGSVKITQGSQILLHVKNGKVLADKANLTQDSAKLEVKSQEQQYKEYSEGVESYGYRRSADIAKNALSDGMSSDHVKDMLKNQDPQFKDKFQSGNQKVEQMTNRSLDDTVKKAQAEINMEQNASQSQQQTKELVSARSRSR</sequence>
<feature type="compositionally biased region" description="Polar residues" evidence="1">
    <location>
        <begin position="358"/>
        <end position="371"/>
    </location>
</feature>
<feature type="region of interest" description="Disordered" evidence="1">
    <location>
        <begin position="321"/>
        <end position="380"/>
    </location>
</feature>
<feature type="compositionally biased region" description="Polar residues" evidence="1">
    <location>
        <begin position="104"/>
        <end position="138"/>
    </location>
</feature>
<accession>B1X2K0</accession>
<feature type="compositionally biased region" description="Basic and acidic residues" evidence="1">
    <location>
        <begin position="344"/>
        <end position="353"/>
    </location>
</feature>
<feature type="compositionally biased region" description="Acidic residues" evidence="1">
    <location>
        <begin position="76"/>
        <end position="93"/>
    </location>
</feature>
<feature type="compositionally biased region" description="Polar residues" evidence="1">
    <location>
        <begin position="159"/>
        <end position="169"/>
    </location>
</feature>
<gene>
    <name evidence="2" type="ordered locus">cce_5015</name>
</gene>
<name>B1X2K0_CROS5</name>
<feature type="compositionally biased region" description="Basic and acidic residues" evidence="1">
    <location>
        <begin position="321"/>
        <end position="330"/>
    </location>
</feature>
<feature type="compositionally biased region" description="Polar residues" evidence="1">
    <location>
        <begin position="30"/>
        <end position="60"/>
    </location>
</feature>
<dbReference type="EMBL" id="CP000807">
    <property type="protein sequence ID" value="ACB54361.1"/>
    <property type="molecule type" value="Genomic_DNA"/>
</dbReference>
<feature type="region of interest" description="Disordered" evidence="1">
    <location>
        <begin position="1"/>
        <end position="178"/>
    </location>
</feature>
<evidence type="ECO:0000313" key="2">
    <source>
        <dbReference type="EMBL" id="ACB54361.1"/>
    </source>
</evidence>
<dbReference type="STRING" id="43989.cce_5015"/>
<evidence type="ECO:0000313" key="3">
    <source>
        <dbReference type="Proteomes" id="UP000001203"/>
    </source>
</evidence>
<reference evidence="2 3" key="1">
    <citation type="journal article" date="2008" name="Proc. Natl. Acad. Sci. U.S.A.">
        <title>The genome of Cyanothece 51142, a unicellular diazotrophic cyanobacterium important in the marine nitrogen cycle.</title>
        <authorList>
            <person name="Welsh E.A."/>
            <person name="Liberton M."/>
            <person name="Stoeckel J."/>
            <person name="Loh T."/>
            <person name="Elvitigala T."/>
            <person name="Wang C."/>
            <person name="Wollam A."/>
            <person name="Fulton R.S."/>
            <person name="Clifton S.W."/>
            <person name="Jacobs J.M."/>
            <person name="Aurora R."/>
            <person name="Ghosh B.K."/>
            <person name="Sherman L.A."/>
            <person name="Smith R.D."/>
            <person name="Wilson R.K."/>
            <person name="Pakrasi H.B."/>
        </authorList>
    </citation>
    <scope>NUCLEOTIDE SEQUENCE [LARGE SCALE GENOMIC DNA]</scope>
    <source>
        <strain evidence="3">ATCC 51142 / BH68</strain>
    </source>
</reference>
<dbReference type="eggNOG" id="ENOG503328I">
    <property type="taxonomic scope" value="Bacteria"/>
</dbReference>